<dbReference type="Proteomes" id="UP000070544">
    <property type="component" value="Unassembled WGS sequence"/>
</dbReference>
<name>A0A139AHZ7_GONPJ</name>
<dbReference type="AlphaFoldDB" id="A0A139AHZ7"/>
<reference evidence="2 3" key="1">
    <citation type="journal article" date="2015" name="Genome Biol. Evol.">
        <title>Phylogenomic analyses indicate that early fungi evolved digesting cell walls of algal ancestors of land plants.</title>
        <authorList>
            <person name="Chang Y."/>
            <person name="Wang S."/>
            <person name="Sekimoto S."/>
            <person name="Aerts A.L."/>
            <person name="Choi C."/>
            <person name="Clum A."/>
            <person name="LaButti K.M."/>
            <person name="Lindquist E.A."/>
            <person name="Yee Ngan C."/>
            <person name="Ohm R.A."/>
            <person name="Salamov A.A."/>
            <person name="Grigoriev I.V."/>
            <person name="Spatafora J.W."/>
            <person name="Berbee M.L."/>
        </authorList>
    </citation>
    <scope>NUCLEOTIDE SEQUENCE [LARGE SCALE GENOMIC DNA]</scope>
    <source>
        <strain evidence="2 3">JEL478</strain>
    </source>
</reference>
<feature type="transmembrane region" description="Helical" evidence="1">
    <location>
        <begin position="61"/>
        <end position="81"/>
    </location>
</feature>
<dbReference type="EMBL" id="KQ965752">
    <property type="protein sequence ID" value="KXS16452.1"/>
    <property type="molecule type" value="Genomic_DNA"/>
</dbReference>
<accession>A0A139AHZ7</accession>
<evidence type="ECO:0000313" key="3">
    <source>
        <dbReference type="Proteomes" id="UP000070544"/>
    </source>
</evidence>
<proteinExistence type="predicted"/>
<sequence>MTFTEPLASAMAAAQNFIFIALHVYYLWGYFVEAVQGSAVLSNSKKTTSKEPDTSVQNNRLAATLTLFASSILVMINDMVLGIVRTVISLNPFAFFLVVFGGQIISDIIYCSYMRRFATALLKEKQARSIPMSNVYNPPSAHVSDREDMQGGMPGPRYVSIDGHPMNSHSYRTDGIQPRMPVEMPSSFPARHSDGFV</sequence>
<evidence type="ECO:0000313" key="2">
    <source>
        <dbReference type="EMBL" id="KXS16452.1"/>
    </source>
</evidence>
<keyword evidence="1" id="KW-1133">Transmembrane helix</keyword>
<keyword evidence="1" id="KW-0472">Membrane</keyword>
<feature type="transmembrane region" description="Helical" evidence="1">
    <location>
        <begin position="17"/>
        <end position="41"/>
    </location>
</feature>
<protein>
    <submittedName>
        <fullName evidence="2">Uncharacterized protein</fullName>
    </submittedName>
</protein>
<keyword evidence="3" id="KW-1185">Reference proteome</keyword>
<gene>
    <name evidence="2" type="ORF">M427DRAFT_43544</name>
</gene>
<organism evidence="2 3">
    <name type="scientific">Gonapodya prolifera (strain JEL478)</name>
    <name type="common">Monoblepharis prolifera</name>
    <dbReference type="NCBI Taxonomy" id="1344416"/>
    <lineage>
        <taxon>Eukaryota</taxon>
        <taxon>Fungi</taxon>
        <taxon>Fungi incertae sedis</taxon>
        <taxon>Chytridiomycota</taxon>
        <taxon>Chytridiomycota incertae sedis</taxon>
        <taxon>Monoblepharidomycetes</taxon>
        <taxon>Monoblepharidales</taxon>
        <taxon>Gonapodyaceae</taxon>
        <taxon>Gonapodya</taxon>
    </lineage>
</organism>
<feature type="transmembrane region" description="Helical" evidence="1">
    <location>
        <begin position="93"/>
        <end position="113"/>
    </location>
</feature>
<keyword evidence="1" id="KW-0812">Transmembrane</keyword>
<evidence type="ECO:0000256" key="1">
    <source>
        <dbReference type="SAM" id="Phobius"/>
    </source>
</evidence>